<keyword evidence="2" id="KW-1185">Reference proteome</keyword>
<dbReference type="PANTHER" id="PTHR48100">
    <property type="entry name" value="BROAD-SPECIFICITY PHOSPHATASE YOR283W-RELATED"/>
    <property type="match status" value="1"/>
</dbReference>
<dbReference type="Pfam" id="PF00300">
    <property type="entry name" value="His_Phos_1"/>
    <property type="match status" value="1"/>
</dbReference>
<organism evidence="1 2">
    <name type="scientific">Ureibacillus aquaedulcis</name>
    <dbReference type="NCBI Taxonomy" id="3058421"/>
    <lineage>
        <taxon>Bacteria</taxon>
        <taxon>Bacillati</taxon>
        <taxon>Bacillota</taxon>
        <taxon>Bacilli</taxon>
        <taxon>Bacillales</taxon>
        <taxon>Caryophanaceae</taxon>
        <taxon>Ureibacillus</taxon>
    </lineage>
</organism>
<dbReference type="EMBL" id="JAUHTQ010000006">
    <property type="protein sequence ID" value="MDN4493943.1"/>
    <property type="molecule type" value="Genomic_DNA"/>
</dbReference>
<dbReference type="PROSITE" id="PS00175">
    <property type="entry name" value="PG_MUTASE"/>
    <property type="match status" value="1"/>
</dbReference>
<dbReference type="EC" id="3.1.3.-" evidence="1"/>
<dbReference type="RefSeq" id="WP_301138265.1">
    <property type="nucleotide sequence ID" value="NZ_JAUHTQ010000006.1"/>
</dbReference>
<evidence type="ECO:0000313" key="1">
    <source>
        <dbReference type="EMBL" id="MDN4493943.1"/>
    </source>
</evidence>
<dbReference type="InterPro" id="IPR001345">
    <property type="entry name" value="PG/BPGM_mutase_AS"/>
</dbReference>
<dbReference type="InterPro" id="IPR050275">
    <property type="entry name" value="PGM_Phosphatase"/>
</dbReference>
<protein>
    <submittedName>
        <fullName evidence="1">Histidine phosphatase family protein</fullName>
        <ecNumber evidence="1">3.1.3.-</ecNumber>
    </submittedName>
</protein>
<proteinExistence type="predicted"/>
<dbReference type="CDD" id="cd07067">
    <property type="entry name" value="HP_PGM_like"/>
    <property type="match status" value="1"/>
</dbReference>
<comment type="caution">
    <text evidence="1">The sequence shown here is derived from an EMBL/GenBank/DDBJ whole genome shotgun (WGS) entry which is preliminary data.</text>
</comment>
<dbReference type="Proteomes" id="UP001172743">
    <property type="component" value="Unassembled WGS sequence"/>
</dbReference>
<dbReference type="InterPro" id="IPR013078">
    <property type="entry name" value="His_Pase_superF_clade-1"/>
</dbReference>
<dbReference type="InterPro" id="IPR029033">
    <property type="entry name" value="His_PPase_superfam"/>
</dbReference>
<keyword evidence="1" id="KW-0378">Hydrolase</keyword>
<sequence>MCKTVKIFRHGETVWNKAGILQGWLDSPLTERGKQQAAVQNFLPEVVYSSDLGRAHATAKLMFPANEIHTDASLREINLGNWQGKTISNLLHDRNYQTYIQRPERFTATTQETLQQVTARMLDFIQSLIHRPENNIAIISHGVAISCLNNALQNKPLSTLWDGGLLTGGQSITFRYDKNEWQIVSSGTCSKDHSDQYVYNREI</sequence>
<dbReference type="GO" id="GO:0016787">
    <property type="term" value="F:hydrolase activity"/>
    <property type="evidence" value="ECO:0007669"/>
    <property type="project" value="UniProtKB-KW"/>
</dbReference>
<name>A0ABT8GRA7_9BACL</name>
<dbReference type="SMART" id="SM00855">
    <property type="entry name" value="PGAM"/>
    <property type="match status" value="1"/>
</dbReference>
<dbReference type="Gene3D" id="3.40.50.1240">
    <property type="entry name" value="Phosphoglycerate mutase-like"/>
    <property type="match status" value="1"/>
</dbReference>
<accession>A0ABT8GRA7</accession>
<evidence type="ECO:0000313" key="2">
    <source>
        <dbReference type="Proteomes" id="UP001172743"/>
    </source>
</evidence>
<gene>
    <name evidence="1" type="ORF">QYB95_10375</name>
</gene>
<dbReference type="SUPFAM" id="SSF53254">
    <property type="entry name" value="Phosphoglycerate mutase-like"/>
    <property type="match status" value="1"/>
</dbReference>
<reference evidence="1" key="1">
    <citation type="submission" date="2023-07" db="EMBL/GenBank/DDBJ databases">
        <title>Ureibacillus sp. isolated from freshwater well.</title>
        <authorList>
            <person name="Kirdat K."/>
            <person name="Bhatt A."/>
            <person name="Teware R."/>
            <person name="Bhavsar Y."/>
            <person name="Yadav A."/>
        </authorList>
    </citation>
    <scope>NUCLEOTIDE SEQUENCE</scope>
    <source>
        <strain evidence="1">BA0131</strain>
    </source>
</reference>